<dbReference type="Proteomes" id="UP000319557">
    <property type="component" value="Chromosome"/>
</dbReference>
<dbReference type="EMBL" id="CP036261">
    <property type="protein sequence ID" value="QDS89246.1"/>
    <property type="molecule type" value="Genomic_DNA"/>
</dbReference>
<gene>
    <name evidence="5" type="primary">xylR_7</name>
    <name evidence="5" type="ORF">EC9_34430</name>
</gene>
<dbReference type="InterPro" id="IPR009057">
    <property type="entry name" value="Homeodomain-like_sf"/>
</dbReference>
<dbReference type="SUPFAM" id="SSF53822">
    <property type="entry name" value="Periplasmic binding protein-like I"/>
    <property type="match status" value="1"/>
</dbReference>
<dbReference type="SMART" id="SM00342">
    <property type="entry name" value="HTH_ARAC"/>
    <property type="match status" value="1"/>
</dbReference>
<proteinExistence type="predicted"/>
<dbReference type="PROSITE" id="PS01124">
    <property type="entry name" value="HTH_ARAC_FAMILY_2"/>
    <property type="match status" value="1"/>
</dbReference>
<reference evidence="5 6" key="1">
    <citation type="submission" date="2019-02" db="EMBL/GenBank/DDBJ databases">
        <title>Deep-cultivation of Planctomycetes and their phenomic and genomic characterization uncovers novel biology.</title>
        <authorList>
            <person name="Wiegand S."/>
            <person name="Jogler M."/>
            <person name="Boedeker C."/>
            <person name="Pinto D."/>
            <person name="Vollmers J."/>
            <person name="Rivas-Marin E."/>
            <person name="Kohn T."/>
            <person name="Peeters S.H."/>
            <person name="Heuer A."/>
            <person name="Rast P."/>
            <person name="Oberbeckmann S."/>
            <person name="Bunk B."/>
            <person name="Jeske O."/>
            <person name="Meyerdierks A."/>
            <person name="Storesund J.E."/>
            <person name="Kallscheuer N."/>
            <person name="Luecker S."/>
            <person name="Lage O.M."/>
            <person name="Pohl T."/>
            <person name="Merkel B.J."/>
            <person name="Hornburger P."/>
            <person name="Mueller R.-W."/>
            <person name="Bruemmer F."/>
            <person name="Labrenz M."/>
            <person name="Spormann A.M."/>
            <person name="Op den Camp H."/>
            <person name="Overmann J."/>
            <person name="Amann R."/>
            <person name="Jetten M.S.M."/>
            <person name="Mascher T."/>
            <person name="Medema M.H."/>
            <person name="Devos D.P."/>
            <person name="Kaster A.-K."/>
            <person name="Ovreas L."/>
            <person name="Rohde M."/>
            <person name="Galperin M.Y."/>
            <person name="Jogler C."/>
        </authorList>
    </citation>
    <scope>NUCLEOTIDE SEQUENCE [LARGE SCALE GENOMIC DNA]</scope>
    <source>
        <strain evidence="5 6">EC9</strain>
    </source>
</reference>
<evidence type="ECO:0000313" key="5">
    <source>
        <dbReference type="EMBL" id="QDS89246.1"/>
    </source>
</evidence>
<dbReference type="Pfam" id="PF13377">
    <property type="entry name" value="Peripla_BP_3"/>
    <property type="match status" value="1"/>
</dbReference>
<evidence type="ECO:0000256" key="3">
    <source>
        <dbReference type="ARBA" id="ARBA00023163"/>
    </source>
</evidence>
<evidence type="ECO:0000313" key="6">
    <source>
        <dbReference type="Proteomes" id="UP000319557"/>
    </source>
</evidence>
<keyword evidence="2" id="KW-0238">DNA-binding</keyword>
<dbReference type="InterPro" id="IPR046335">
    <property type="entry name" value="LacI/GalR-like_sensor"/>
</dbReference>
<keyword evidence="1" id="KW-0805">Transcription regulation</keyword>
<dbReference type="RefSeq" id="WP_145346849.1">
    <property type="nucleotide sequence ID" value="NZ_CP036261.1"/>
</dbReference>
<dbReference type="KEGG" id="ruv:EC9_34430"/>
<dbReference type="PANTHER" id="PTHR30146:SF24">
    <property type="entry name" value="XYLOSE OPERON REGULATORY PROTEIN"/>
    <property type="match status" value="1"/>
</dbReference>
<dbReference type="InterPro" id="IPR018060">
    <property type="entry name" value="HTH_AraC"/>
</dbReference>
<dbReference type="CDD" id="cd01543">
    <property type="entry name" value="PBP1_XylR"/>
    <property type="match status" value="1"/>
</dbReference>
<evidence type="ECO:0000259" key="4">
    <source>
        <dbReference type="PROSITE" id="PS01124"/>
    </source>
</evidence>
<dbReference type="InterPro" id="IPR028082">
    <property type="entry name" value="Peripla_BP_I"/>
</dbReference>
<sequence>METRNVGTTGYETRNILLALGWYYPEIHHGVARFARDHHWHVTADFDDLVPEHWRGDGVVTLLGARQDLWRKLRRLKVPIVDLAESRPDIALPRVTMDNAAIGRIAADHFVERGFRNFAFVHRWDLGVSRVRRDAFQTALAAAGHRCEVLNWNKEAGRSSDTREQRHRWLVRRLSALPKPLAVFAMRDVEAVEVIEACIAAEIAIPDQVAVLGVDNTYTICDCLRVPLSSVNTNWEQVGYQGAALLERLICGDPVPATPIYIPAVGVCQRRSTDSLAVEHPAVVAALRYIHDHSAEAIDMTDVVRHVAMSRSGLEKAFREYYIRPPMEELRHARLNRARRELLETDDKIIAIARRTGFQTSQNLCRVFQQQLGMTPKQFRLQHR</sequence>
<evidence type="ECO:0000256" key="1">
    <source>
        <dbReference type="ARBA" id="ARBA00023015"/>
    </source>
</evidence>
<dbReference type="GO" id="GO:0003700">
    <property type="term" value="F:DNA-binding transcription factor activity"/>
    <property type="evidence" value="ECO:0007669"/>
    <property type="project" value="InterPro"/>
</dbReference>
<dbReference type="AlphaFoldDB" id="A0A517M2Z4"/>
<dbReference type="PANTHER" id="PTHR30146">
    <property type="entry name" value="LACI-RELATED TRANSCRIPTIONAL REPRESSOR"/>
    <property type="match status" value="1"/>
</dbReference>
<dbReference type="InterPro" id="IPR018062">
    <property type="entry name" value="HTH_AraC-typ_CS"/>
</dbReference>
<dbReference type="PROSITE" id="PS00041">
    <property type="entry name" value="HTH_ARAC_FAMILY_1"/>
    <property type="match status" value="1"/>
</dbReference>
<dbReference type="GO" id="GO:0000976">
    <property type="term" value="F:transcription cis-regulatory region binding"/>
    <property type="evidence" value="ECO:0007669"/>
    <property type="project" value="TreeGrafter"/>
</dbReference>
<accession>A0A517M2Z4</accession>
<name>A0A517M2Z4_9BACT</name>
<dbReference type="Gene3D" id="3.40.50.2300">
    <property type="match status" value="2"/>
</dbReference>
<protein>
    <submittedName>
        <fullName evidence="5">Xylose operon regulatory protein</fullName>
    </submittedName>
</protein>
<dbReference type="Pfam" id="PF12833">
    <property type="entry name" value="HTH_18"/>
    <property type="match status" value="1"/>
</dbReference>
<evidence type="ECO:0000256" key="2">
    <source>
        <dbReference type="ARBA" id="ARBA00023125"/>
    </source>
</evidence>
<dbReference type="Gene3D" id="1.10.10.60">
    <property type="entry name" value="Homeodomain-like"/>
    <property type="match status" value="1"/>
</dbReference>
<keyword evidence="6" id="KW-1185">Reference proteome</keyword>
<dbReference type="OrthoDB" id="9778008at2"/>
<keyword evidence="3" id="KW-0804">Transcription</keyword>
<feature type="domain" description="HTH araC/xylS-type" evidence="4">
    <location>
        <begin position="284"/>
        <end position="382"/>
    </location>
</feature>
<organism evidence="5 6">
    <name type="scientific">Rosistilla ulvae</name>
    <dbReference type="NCBI Taxonomy" id="1930277"/>
    <lineage>
        <taxon>Bacteria</taxon>
        <taxon>Pseudomonadati</taxon>
        <taxon>Planctomycetota</taxon>
        <taxon>Planctomycetia</taxon>
        <taxon>Pirellulales</taxon>
        <taxon>Pirellulaceae</taxon>
        <taxon>Rosistilla</taxon>
    </lineage>
</organism>
<dbReference type="SUPFAM" id="SSF46689">
    <property type="entry name" value="Homeodomain-like"/>
    <property type="match status" value="1"/>
</dbReference>